<evidence type="ECO:0000256" key="7">
    <source>
        <dbReference type="ARBA" id="ARBA00023136"/>
    </source>
</evidence>
<dbReference type="GO" id="GO:0043213">
    <property type="term" value="P:bacteriocin transport"/>
    <property type="evidence" value="ECO:0007669"/>
    <property type="project" value="InterPro"/>
</dbReference>
<dbReference type="OrthoDB" id="9805133at2"/>
<dbReference type="NCBIfam" id="TIGR02796">
    <property type="entry name" value="tolQ"/>
    <property type="match status" value="1"/>
</dbReference>
<evidence type="ECO:0000256" key="4">
    <source>
        <dbReference type="ARBA" id="ARBA00022618"/>
    </source>
</evidence>
<dbReference type="PATRIC" id="fig|1359168.3.peg.1032"/>
<feature type="transmembrane region" description="Helical" evidence="10">
    <location>
        <begin position="175"/>
        <end position="200"/>
    </location>
</feature>
<organism evidence="12 13">
    <name type="scientific">Orientia chuto str. Dubai</name>
    <dbReference type="NCBI Taxonomy" id="1359168"/>
    <lineage>
        <taxon>Bacteria</taxon>
        <taxon>Pseudomonadati</taxon>
        <taxon>Pseudomonadota</taxon>
        <taxon>Alphaproteobacteria</taxon>
        <taxon>Rickettsiales</taxon>
        <taxon>Rickettsiaceae</taxon>
        <taxon>Rickettsieae</taxon>
        <taxon>Orientia</taxon>
    </lineage>
</organism>
<feature type="transmembrane region" description="Helical" evidence="10">
    <location>
        <begin position="12"/>
        <end position="44"/>
    </location>
</feature>
<name>A0A0F3MN53_9RICK</name>
<keyword evidence="4" id="KW-0132">Cell division</keyword>
<dbReference type="PANTHER" id="PTHR30625">
    <property type="entry name" value="PROTEIN TOLQ"/>
    <property type="match status" value="1"/>
</dbReference>
<keyword evidence="8" id="KW-0131">Cell cycle</keyword>
<evidence type="ECO:0000256" key="2">
    <source>
        <dbReference type="ARBA" id="ARBA00022475"/>
    </source>
</evidence>
<evidence type="ECO:0000259" key="11">
    <source>
        <dbReference type="Pfam" id="PF01618"/>
    </source>
</evidence>
<keyword evidence="6 10" id="KW-1133">Transmembrane helix</keyword>
<dbReference type="STRING" id="1359168.OCHUTO_0276"/>
<comment type="similarity">
    <text evidence="9">Belongs to the exbB/tolQ family.</text>
</comment>
<keyword evidence="9" id="KW-0813">Transport</keyword>
<protein>
    <submittedName>
        <fullName evidence="12">Protein TolQ</fullName>
    </submittedName>
</protein>
<dbReference type="GO" id="GO:0005886">
    <property type="term" value="C:plasma membrane"/>
    <property type="evidence" value="ECO:0007669"/>
    <property type="project" value="UniProtKB-SubCell"/>
</dbReference>
<dbReference type="AlphaFoldDB" id="A0A0F3MN53"/>
<evidence type="ECO:0000256" key="8">
    <source>
        <dbReference type="ARBA" id="ARBA00023306"/>
    </source>
</evidence>
<comment type="subcellular location">
    <subcellularLocation>
        <location evidence="1">Cell membrane</location>
        <topology evidence="1">Multi-pass membrane protein</topology>
    </subcellularLocation>
    <subcellularLocation>
        <location evidence="9">Membrane</location>
        <topology evidence="9">Multi-pass membrane protein</topology>
    </subcellularLocation>
</comment>
<keyword evidence="7 10" id="KW-0472">Membrane</keyword>
<evidence type="ECO:0000313" key="12">
    <source>
        <dbReference type="EMBL" id="KJV56902.1"/>
    </source>
</evidence>
<dbReference type="Pfam" id="PF01618">
    <property type="entry name" value="MotA_ExbB"/>
    <property type="match status" value="1"/>
</dbReference>
<dbReference type="Proteomes" id="UP000033616">
    <property type="component" value="Unassembled WGS sequence"/>
</dbReference>
<gene>
    <name evidence="12" type="primary">tolQ</name>
    <name evidence="12" type="ORF">OCHUTO_0276</name>
</gene>
<dbReference type="InterPro" id="IPR002898">
    <property type="entry name" value="MotA_ExbB_proton_chnl"/>
</dbReference>
<evidence type="ECO:0000256" key="10">
    <source>
        <dbReference type="SAM" id="Phobius"/>
    </source>
</evidence>
<keyword evidence="13" id="KW-1185">Reference proteome</keyword>
<sequence length="229" mass="25755">MLTHSPITSQTSIISAFLSADIICKIVMITLIIASIWTWAIVFYKYYHFSSIKKEINMFNQLLQSNQQIDELYSRVSKNSDNYISSMFVTVLHECKHEHNVTSDSHNNLKDRILHIIELTKNKISQQLETYLIILATISSTAPFIGLLGTVWGIMHSFQSIAATKNTSIVVVAPGIAEALLATAIGLFAAIPAGIFYNLLTHKLSLIEGQLENFIRKFYTVLCKTIDKK</sequence>
<evidence type="ECO:0000313" key="13">
    <source>
        <dbReference type="Proteomes" id="UP000033616"/>
    </source>
</evidence>
<accession>A0A0F3MN53</accession>
<evidence type="ECO:0000256" key="3">
    <source>
        <dbReference type="ARBA" id="ARBA00022519"/>
    </source>
</evidence>
<evidence type="ECO:0000256" key="9">
    <source>
        <dbReference type="RuleBase" id="RU004057"/>
    </source>
</evidence>
<evidence type="ECO:0000256" key="1">
    <source>
        <dbReference type="ARBA" id="ARBA00004651"/>
    </source>
</evidence>
<keyword evidence="2" id="KW-1003">Cell membrane</keyword>
<evidence type="ECO:0000256" key="5">
    <source>
        <dbReference type="ARBA" id="ARBA00022692"/>
    </source>
</evidence>
<feature type="domain" description="MotA/TolQ/ExbB proton channel" evidence="11">
    <location>
        <begin position="105"/>
        <end position="212"/>
    </location>
</feature>
<dbReference type="EMBL" id="LANP01000005">
    <property type="protein sequence ID" value="KJV56902.1"/>
    <property type="molecule type" value="Genomic_DNA"/>
</dbReference>
<keyword evidence="9" id="KW-0653">Protein transport</keyword>
<evidence type="ECO:0000256" key="6">
    <source>
        <dbReference type="ARBA" id="ARBA00022989"/>
    </source>
</evidence>
<dbReference type="RefSeq" id="WP_045797045.1">
    <property type="nucleotide sequence ID" value="NZ_LANP01000005.1"/>
</dbReference>
<proteinExistence type="inferred from homology"/>
<reference evidence="12 13" key="1">
    <citation type="submission" date="2015-02" db="EMBL/GenBank/DDBJ databases">
        <title>Genome Sequencing of Rickettsiales.</title>
        <authorList>
            <person name="Daugherty S.C."/>
            <person name="Su Q."/>
            <person name="Abolude K."/>
            <person name="Beier-Sexton M."/>
            <person name="Carlyon J.A."/>
            <person name="Carter R."/>
            <person name="Day N.P."/>
            <person name="Dumler S.J."/>
            <person name="Dyachenko V."/>
            <person name="Godinez A."/>
            <person name="Kurtti T.J."/>
            <person name="Lichay M."/>
            <person name="Mullins K.E."/>
            <person name="Ott S."/>
            <person name="Pappas-Brown V."/>
            <person name="Paris D.H."/>
            <person name="Patel P."/>
            <person name="Richards A.L."/>
            <person name="Sadzewicz L."/>
            <person name="Sears K."/>
            <person name="Seidman D."/>
            <person name="Sengamalay N."/>
            <person name="Stenos J."/>
            <person name="Tallon L.J."/>
            <person name="Vincent G."/>
            <person name="Fraser C.M."/>
            <person name="Munderloh U."/>
            <person name="Dunning-Hotopp J.C."/>
        </authorList>
    </citation>
    <scope>NUCLEOTIDE SEQUENCE [LARGE SCALE GENOMIC DNA]</scope>
    <source>
        <strain evidence="12 13">Fuller</strain>
    </source>
</reference>
<dbReference type="PANTHER" id="PTHR30625:SF3">
    <property type="entry name" value="TOL-PAL SYSTEM PROTEIN TOLQ"/>
    <property type="match status" value="1"/>
</dbReference>
<dbReference type="GO" id="GO:0017038">
    <property type="term" value="P:protein import"/>
    <property type="evidence" value="ECO:0007669"/>
    <property type="project" value="TreeGrafter"/>
</dbReference>
<dbReference type="InterPro" id="IPR014163">
    <property type="entry name" value="Tol-Pal_TolQ"/>
</dbReference>
<comment type="caution">
    <text evidence="12">The sequence shown here is derived from an EMBL/GenBank/DDBJ whole genome shotgun (WGS) entry which is preliminary data.</text>
</comment>
<feature type="transmembrane region" description="Helical" evidence="10">
    <location>
        <begin position="131"/>
        <end position="155"/>
    </location>
</feature>
<keyword evidence="5 10" id="KW-0812">Transmembrane</keyword>
<keyword evidence="3" id="KW-0997">Cell inner membrane</keyword>
<dbReference type="GO" id="GO:0051301">
    <property type="term" value="P:cell division"/>
    <property type="evidence" value="ECO:0007669"/>
    <property type="project" value="UniProtKB-KW"/>
</dbReference>
<dbReference type="InterPro" id="IPR050790">
    <property type="entry name" value="ExbB/TolQ_transport"/>
</dbReference>